<feature type="region of interest" description="Disordered" evidence="1">
    <location>
        <begin position="555"/>
        <end position="726"/>
    </location>
</feature>
<dbReference type="RefSeq" id="XP_013957897.1">
    <property type="nucleotide sequence ID" value="XM_014102422.1"/>
</dbReference>
<evidence type="ECO:0000256" key="1">
    <source>
        <dbReference type="SAM" id="MobiDB-lite"/>
    </source>
</evidence>
<feature type="region of interest" description="Disordered" evidence="1">
    <location>
        <begin position="1"/>
        <end position="144"/>
    </location>
</feature>
<feature type="compositionally biased region" description="Polar residues" evidence="1">
    <location>
        <begin position="13"/>
        <end position="28"/>
    </location>
</feature>
<dbReference type="AlphaFoldDB" id="G9MP87"/>
<comment type="caution">
    <text evidence="2">The sequence shown here is derived from an EMBL/GenBank/DDBJ whole genome shotgun (WGS) entry which is preliminary data.</text>
</comment>
<feature type="compositionally biased region" description="Polar residues" evidence="1">
    <location>
        <begin position="690"/>
        <end position="726"/>
    </location>
</feature>
<accession>G9MP87</accession>
<dbReference type="InParanoid" id="G9MP87"/>
<feature type="compositionally biased region" description="Low complexity" evidence="1">
    <location>
        <begin position="39"/>
        <end position="60"/>
    </location>
</feature>
<feature type="compositionally biased region" description="Polar residues" evidence="1">
    <location>
        <begin position="804"/>
        <end position="814"/>
    </location>
</feature>
<feature type="compositionally biased region" description="Acidic residues" evidence="1">
    <location>
        <begin position="585"/>
        <end position="597"/>
    </location>
</feature>
<reference evidence="2 3" key="1">
    <citation type="journal article" date="2011" name="Genome Biol.">
        <title>Comparative genome sequence analysis underscores mycoparasitism as the ancestral life style of Trichoderma.</title>
        <authorList>
            <person name="Kubicek C.P."/>
            <person name="Herrera-Estrella A."/>
            <person name="Seidl-Seiboth V."/>
            <person name="Martinez D.A."/>
            <person name="Druzhinina I.S."/>
            <person name="Thon M."/>
            <person name="Zeilinger S."/>
            <person name="Casas-Flores S."/>
            <person name="Horwitz B.A."/>
            <person name="Mukherjee P.K."/>
            <person name="Mukherjee M."/>
            <person name="Kredics L."/>
            <person name="Alcaraz L.D."/>
            <person name="Aerts A."/>
            <person name="Antal Z."/>
            <person name="Atanasova L."/>
            <person name="Cervantes-Badillo M.G."/>
            <person name="Challacombe J."/>
            <person name="Chertkov O."/>
            <person name="McCluskey K."/>
            <person name="Coulpier F."/>
            <person name="Deshpande N."/>
            <person name="von Doehren H."/>
            <person name="Ebbole D.J."/>
            <person name="Esquivel-Naranjo E.U."/>
            <person name="Fekete E."/>
            <person name="Flipphi M."/>
            <person name="Glaser F."/>
            <person name="Gomez-Rodriguez E.Y."/>
            <person name="Gruber S."/>
            <person name="Han C."/>
            <person name="Henrissat B."/>
            <person name="Hermosa R."/>
            <person name="Hernandez-Onate M."/>
            <person name="Karaffa L."/>
            <person name="Kosti I."/>
            <person name="Le Crom S."/>
            <person name="Lindquist E."/>
            <person name="Lucas S."/>
            <person name="Luebeck M."/>
            <person name="Luebeck P.S."/>
            <person name="Margeot A."/>
            <person name="Metz B."/>
            <person name="Misra M."/>
            <person name="Nevalainen H."/>
            <person name="Omann M."/>
            <person name="Packer N."/>
            <person name="Perrone G."/>
            <person name="Uresti-Rivera E.E."/>
            <person name="Salamov A."/>
            <person name="Schmoll M."/>
            <person name="Seiboth B."/>
            <person name="Shapiro H."/>
            <person name="Sukno S."/>
            <person name="Tamayo-Ramos J.A."/>
            <person name="Tisch D."/>
            <person name="Wiest A."/>
            <person name="Wilkinson H.H."/>
            <person name="Zhang M."/>
            <person name="Coutinho P.M."/>
            <person name="Kenerley C.M."/>
            <person name="Monte E."/>
            <person name="Baker S.E."/>
            <person name="Grigoriev I.V."/>
        </authorList>
    </citation>
    <scope>NUCLEOTIDE SEQUENCE [LARGE SCALE GENOMIC DNA]</scope>
    <source>
        <strain evidence="3">Gv29-8 / FGSC 10586</strain>
    </source>
</reference>
<dbReference type="OrthoDB" id="3439669at2759"/>
<feature type="compositionally biased region" description="Polar residues" evidence="1">
    <location>
        <begin position="772"/>
        <end position="791"/>
    </location>
</feature>
<protein>
    <submittedName>
        <fullName evidence="2">Uncharacterized protein</fullName>
    </submittedName>
</protein>
<feature type="compositionally biased region" description="Polar residues" evidence="1">
    <location>
        <begin position="649"/>
        <end position="663"/>
    </location>
</feature>
<dbReference type="Proteomes" id="UP000007115">
    <property type="component" value="Unassembled WGS sequence"/>
</dbReference>
<sequence>MDDDDDDDHLSTIDLTPSETDTSATDEYNLSHDEDDHSLAALNAANEETTAEAAASSSTSGPNQVNSSDVPGDEVEDPGNGDGDGDNSDSSDSDEDEDPGQDGNQNRDQDGGQDGSQHGDQDEDGVSFDFDYEYSPTDSEAESRQVFSHALPEYRIRWATLHQKARLRKHRIRDLEAIIGRHESDERERERLLRDGIVRRAQPNQSNERRTQATWPSLIRQGQVEWERIYKISCKEGNASPVLKKIHPDLNLRKPTRAELQADLLRREMPRSSNIPADNTPGSDMLRSDTPRKQIPGDIQFKILRCLLEFQGKVVHAISRLDPYHPASAVPMNRYQRPSFFHRLHVGRAPVNITFAPNPNVFLAPLLGRFAKGIRANVQRLQHIEILWIGSQHLTFAINDRGKYTSRRTFSLVWLPEAIRLKTIGVYLPESSEMYMRRNHEPRGINHHMKCKSKLQPNFRGFRSLRTVQGMDYVYCLRGLDQIEFWDFDRWLDTQQRKQPVRDWHFIMDVNNAVRRPKDVKNRSRSQLRNLFPLLNSFIPSEEDWAVLLRGLGSHEAEGPQGSRPESPEAETSIVTGDTSPESSSDTDSDADSDSDSDSSPGSDSGPGPGPDLNLGSDSDSDSSSSSSDDDDDYSPLQLIPLPNLGANLPSQPASQPNLSVNYPLQPVSQPSLSVNSSSQPVSQPASQPNLGANPSSQPASQSNLGVNSVSAEENSLPHTESSQPSNMLFNFEMLRIAIQDSDDESTIVPDDRSVSGHPLLDLTEDEDDQPNQEYSQDTAPSAQSSTNDNPEGSLFVSDDGYNPSYTPSLTRNTPGDRGPGDDWEGNSDDSPPKSTEGSEESEENSRKRDHLKIEEEDGDGDGGGGSAPVSAKRPRT</sequence>
<feature type="compositionally biased region" description="Polar residues" evidence="1">
    <location>
        <begin position="271"/>
        <end position="282"/>
    </location>
</feature>
<dbReference type="eggNOG" id="ENOG502RNRN">
    <property type="taxonomic scope" value="Eukaryota"/>
</dbReference>
<feature type="compositionally biased region" description="Basic and acidic residues" evidence="1">
    <location>
        <begin position="29"/>
        <end position="38"/>
    </location>
</feature>
<dbReference type="STRING" id="413071.G9MP87"/>
<dbReference type="GeneID" id="25796535"/>
<feature type="compositionally biased region" description="Acidic residues" evidence="1">
    <location>
        <begin position="121"/>
        <end position="132"/>
    </location>
</feature>
<feature type="region of interest" description="Disordered" evidence="1">
    <location>
        <begin position="264"/>
        <end position="293"/>
    </location>
</feature>
<organism evidence="2 3">
    <name type="scientific">Hypocrea virens (strain Gv29-8 / FGSC 10586)</name>
    <name type="common">Gliocladium virens</name>
    <name type="synonym">Trichoderma virens</name>
    <dbReference type="NCBI Taxonomy" id="413071"/>
    <lineage>
        <taxon>Eukaryota</taxon>
        <taxon>Fungi</taxon>
        <taxon>Dikarya</taxon>
        <taxon>Ascomycota</taxon>
        <taxon>Pezizomycotina</taxon>
        <taxon>Sordariomycetes</taxon>
        <taxon>Hypocreomycetidae</taxon>
        <taxon>Hypocreales</taxon>
        <taxon>Hypocreaceae</taxon>
        <taxon>Trichoderma</taxon>
    </lineage>
</organism>
<dbReference type="EMBL" id="ABDF02000005">
    <property type="protein sequence ID" value="EHK23689.1"/>
    <property type="molecule type" value="Genomic_DNA"/>
</dbReference>
<keyword evidence="3" id="KW-1185">Reference proteome</keyword>
<feature type="compositionally biased region" description="Low complexity" evidence="1">
    <location>
        <begin position="666"/>
        <end position="689"/>
    </location>
</feature>
<feature type="compositionally biased region" description="Acidic residues" evidence="1">
    <location>
        <begin position="71"/>
        <end position="100"/>
    </location>
</feature>
<gene>
    <name evidence="2" type="ORF">TRIVIDRAFT_63893</name>
</gene>
<dbReference type="VEuPathDB" id="FungiDB:TRIVIDRAFT_63893"/>
<name>G9MP87_HYPVG</name>
<evidence type="ECO:0000313" key="3">
    <source>
        <dbReference type="Proteomes" id="UP000007115"/>
    </source>
</evidence>
<feature type="region of interest" description="Disordered" evidence="1">
    <location>
        <begin position="743"/>
        <end position="877"/>
    </location>
</feature>
<evidence type="ECO:0000313" key="2">
    <source>
        <dbReference type="EMBL" id="EHK23689.1"/>
    </source>
</evidence>
<proteinExistence type="predicted"/>
<dbReference type="HOGENOM" id="CLU_327897_0_0_1"/>
<dbReference type="OMA" id="LWMGSQR"/>
<dbReference type="SMR" id="G9MP87"/>